<evidence type="ECO:0000256" key="7">
    <source>
        <dbReference type="ARBA" id="ARBA00022827"/>
    </source>
</evidence>
<keyword evidence="10" id="KW-0408">Iron</keyword>
<feature type="transmembrane region" description="Helical" evidence="13">
    <location>
        <begin position="21"/>
        <end position="43"/>
    </location>
</feature>
<feature type="transmembrane region" description="Helical" evidence="13">
    <location>
        <begin position="136"/>
        <end position="154"/>
    </location>
</feature>
<evidence type="ECO:0000259" key="14">
    <source>
        <dbReference type="PROSITE" id="PS51384"/>
    </source>
</evidence>
<dbReference type="AlphaFoldDB" id="A0A919MIC9"/>
<evidence type="ECO:0000313" key="16">
    <source>
        <dbReference type="Proteomes" id="UP000647172"/>
    </source>
</evidence>
<dbReference type="GO" id="GO:0051537">
    <property type="term" value="F:2 iron, 2 sulfur cluster binding"/>
    <property type="evidence" value="ECO:0007669"/>
    <property type="project" value="UniProtKB-KW"/>
</dbReference>
<dbReference type="EMBL" id="BOMQ01000051">
    <property type="protein sequence ID" value="GIE50614.1"/>
    <property type="molecule type" value="Genomic_DNA"/>
</dbReference>
<dbReference type="GO" id="GO:0050660">
    <property type="term" value="F:flavin adenine dinucleotide binding"/>
    <property type="evidence" value="ECO:0007669"/>
    <property type="project" value="TreeGrafter"/>
</dbReference>
<dbReference type="GO" id="GO:0046872">
    <property type="term" value="F:metal ion binding"/>
    <property type="evidence" value="ECO:0007669"/>
    <property type="project" value="UniProtKB-KW"/>
</dbReference>
<dbReference type="PANTHER" id="PTHR47354:SF8">
    <property type="entry name" value="1,2-PHENYLACETYL-COA EPOXIDASE, SUBUNIT E"/>
    <property type="match status" value="1"/>
</dbReference>
<gene>
    <name evidence="15" type="ORF">Ani05nite_41480</name>
</gene>
<proteinExistence type="predicted"/>
<feature type="domain" description="FAD-binding FR-type" evidence="14">
    <location>
        <begin position="224"/>
        <end position="324"/>
    </location>
</feature>
<comment type="caution">
    <text evidence="15">The sequence shown here is derived from an EMBL/GenBank/DDBJ whole genome shotgun (WGS) entry which is preliminary data.</text>
</comment>
<dbReference type="Pfam" id="PF01794">
    <property type="entry name" value="Ferric_reduct"/>
    <property type="match status" value="1"/>
</dbReference>
<evidence type="ECO:0000256" key="5">
    <source>
        <dbReference type="ARBA" id="ARBA00022714"/>
    </source>
</evidence>
<keyword evidence="6" id="KW-0479">Metal-binding</keyword>
<evidence type="ECO:0000313" key="15">
    <source>
        <dbReference type="EMBL" id="GIE50614.1"/>
    </source>
</evidence>
<dbReference type="Pfam" id="PF00175">
    <property type="entry name" value="NAD_binding_1"/>
    <property type="match status" value="1"/>
</dbReference>
<name>A0A919MIC9_9ACTN</name>
<keyword evidence="4 13" id="KW-0812">Transmembrane</keyword>
<dbReference type="InterPro" id="IPR013130">
    <property type="entry name" value="Fe3_Rdtase_TM_dom"/>
</dbReference>
<feature type="transmembrane region" description="Helical" evidence="13">
    <location>
        <begin position="166"/>
        <end position="186"/>
    </location>
</feature>
<keyword evidence="7" id="KW-0274">FAD</keyword>
<dbReference type="Proteomes" id="UP000647172">
    <property type="component" value="Unassembled WGS sequence"/>
</dbReference>
<feature type="transmembrane region" description="Helical" evidence="13">
    <location>
        <begin position="55"/>
        <end position="74"/>
    </location>
</feature>
<keyword evidence="8 13" id="KW-1133">Transmembrane helix</keyword>
<dbReference type="CDD" id="cd06198">
    <property type="entry name" value="FNR_like_3"/>
    <property type="match status" value="1"/>
</dbReference>
<dbReference type="SUPFAM" id="SSF52343">
    <property type="entry name" value="Ferredoxin reductase-like, C-terminal NADP-linked domain"/>
    <property type="match status" value="1"/>
</dbReference>
<dbReference type="InterPro" id="IPR050415">
    <property type="entry name" value="MRET"/>
</dbReference>
<comment type="cofactor">
    <cofactor evidence="1">
        <name>FAD</name>
        <dbReference type="ChEBI" id="CHEBI:57692"/>
    </cofactor>
</comment>
<organism evidence="15 16">
    <name type="scientific">Actinoplanes nipponensis</name>
    <dbReference type="NCBI Taxonomy" id="135950"/>
    <lineage>
        <taxon>Bacteria</taxon>
        <taxon>Bacillati</taxon>
        <taxon>Actinomycetota</taxon>
        <taxon>Actinomycetes</taxon>
        <taxon>Micromonosporales</taxon>
        <taxon>Micromonosporaceae</taxon>
        <taxon>Actinoplanes</taxon>
    </lineage>
</organism>
<evidence type="ECO:0000256" key="13">
    <source>
        <dbReference type="SAM" id="Phobius"/>
    </source>
</evidence>
<accession>A0A919MIC9</accession>
<dbReference type="InterPro" id="IPR017927">
    <property type="entry name" value="FAD-bd_FR_type"/>
</dbReference>
<dbReference type="PANTHER" id="PTHR47354">
    <property type="entry name" value="NADH OXIDOREDUCTASE HCR"/>
    <property type="match status" value="1"/>
</dbReference>
<dbReference type="Gene3D" id="3.40.50.80">
    <property type="entry name" value="Nucleotide-binding domain of ferredoxin-NADP reductase (FNR) module"/>
    <property type="match status" value="1"/>
</dbReference>
<comment type="subcellular location">
    <subcellularLocation>
        <location evidence="2">Membrane</location>
        <topology evidence="2">Multi-pass membrane protein</topology>
    </subcellularLocation>
</comment>
<dbReference type="InterPro" id="IPR039261">
    <property type="entry name" value="FNR_nucleotide-bd"/>
</dbReference>
<reference evidence="15" key="1">
    <citation type="submission" date="2021-01" db="EMBL/GenBank/DDBJ databases">
        <title>Whole genome shotgun sequence of Actinoplanes nipponensis NBRC 14063.</title>
        <authorList>
            <person name="Komaki H."/>
            <person name="Tamura T."/>
        </authorList>
    </citation>
    <scope>NUCLEOTIDE SEQUENCE</scope>
    <source>
        <strain evidence="15">NBRC 14063</strain>
    </source>
</reference>
<dbReference type="GO" id="GO:0016020">
    <property type="term" value="C:membrane"/>
    <property type="evidence" value="ECO:0007669"/>
    <property type="project" value="UniProtKB-SubCell"/>
</dbReference>
<evidence type="ECO:0000256" key="3">
    <source>
        <dbReference type="ARBA" id="ARBA00022630"/>
    </source>
</evidence>
<dbReference type="PRINTS" id="PR00410">
    <property type="entry name" value="PHEHYDRXLASE"/>
</dbReference>
<feature type="transmembrane region" description="Helical" evidence="13">
    <location>
        <begin position="198"/>
        <end position="219"/>
    </location>
</feature>
<feature type="transmembrane region" description="Helical" evidence="13">
    <location>
        <begin position="95"/>
        <end position="116"/>
    </location>
</feature>
<evidence type="ECO:0000256" key="1">
    <source>
        <dbReference type="ARBA" id="ARBA00001974"/>
    </source>
</evidence>
<evidence type="ECO:0000256" key="10">
    <source>
        <dbReference type="ARBA" id="ARBA00023004"/>
    </source>
</evidence>
<keyword evidence="9" id="KW-0560">Oxidoreductase</keyword>
<dbReference type="SUPFAM" id="SSF63380">
    <property type="entry name" value="Riboflavin synthase domain-like"/>
    <property type="match status" value="1"/>
</dbReference>
<evidence type="ECO:0000256" key="9">
    <source>
        <dbReference type="ARBA" id="ARBA00023002"/>
    </source>
</evidence>
<keyword evidence="12 13" id="KW-0472">Membrane</keyword>
<dbReference type="InterPro" id="IPR017938">
    <property type="entry name" value="Riboflavin_synthase-like_b-brl"/>
</dbReference>
<keyword evidence="5" id="KW-0001">2Fe-2S</keyword>
<evidence type="ECO:0000256" key="4">
    <source>
        <dbReference type="ARBA" id="ARBA00022692"/>
    </source>
</evidence>
<evidence type="ECO:0000256" key="2">
    <source>
        <dbReference type="ARBA" id="ARBA00004141"/>
    </source>
</evidence>
<keyword evidence="3" id="KW-0285">Flavoprotein</keyword>
<evidence type="ECO:0000256" key="6">
    <source>
        <dbReference type="ARBA" id="ARBA00022723"/>
    </source>
</evidence>
<dbReference type="PROSITE" id="PS51384">
    <property type="entry name" value="FAD_FR"/>
    <property type="match status" value="1"/>
</dbReference>
<keyword evidence="11" id="KW-0411">Iron-sulfur</keyword>
<evidence type="ECO:0000256" key="11">
    <source>
        <dbReference type="ARBA" id="ARBA00023014"/>
    </source>
</evidence>
<evidence type="ECO:0000256" key="8">
    <source>
        <dbReference type="ARBA" id="ARBA00022989"/>
    </source>
</evidence>
<keyword evidence="16" id="KW-1185">Reference proteome</keyword>
<dbReference type="Gene3D" id="2.40.30.10">
    <property type="entry name" value="Translation factors"/>
    <property type="match status" value="1"/>
</dbReference>
<dbReference type="InterPro" id="IPR001433">
    <property type="entry name" value="OxRdtase_FAD/NAD-bd"/>
</dbReference>
<evidence type="ECO:0000256" key="12">
    <source>
        <dbReference type="ARBA" id="ARBA00023136"/>
    </source>
</evidence>
<sequence>MTAANERLHRAPARVSIPPARLARLTLGAVVAVNVLIVEVVFLTAEPAKNPILGFGKWLGLHLALVMVLQLVLVARLPWLDRRIGMDRLTSWHRWTGFTLFWLVLLHPSFILLGYASEYSSTPLTEFNNLRGQLPVLLGMLAAGIVLIAAGLSVRAARRRLSYEAWHAVHLLLYVAVVFALVHQLFEVSTFTSSPLAAAYWWALWVFALGSLLAGRVVLPLVRNARHRFRVAAVVPESDDVVSVYVTGRHLEKLPARAGQFMIWRFPGHGRWWEANPFSLSAAPDGRSLRLTAKAVGATSARLRTIPVGARVFAEGPYGSFTALSRTRESTLLIAGGVGITPIRALLEEATGPTTVLYRAHTPADAVLLAELQDLARSRGAQLHLLTGRTGAGDPPNTPFAPESLAALVPDIRERDVYVCGPAAMTDAVLRSLRALKVPAVQVHSERFALAS</sequence>
<protein>
    <submittedName>
        <fullName evidence="15">Oxidoreductase</fullName>
    </submittedName>
</protein>
<dbReference type="GO" id="GO:0016491">
    <property type="term" value="F:oxidoreductase activity"/>
    <property type="evidence" value="ECO:0007669"/>
    <property type="project" value="UniProtKB-KW"/>
</dbReference>
<dbReference type="RefSeq" id="WP_203770494.1">
    <property type="nucleotide sequence ID" value="NZ_BAAAYJ010000024.1"/>
</dbReference>